<feature type="region of interest" description="Disordered" evidence="8">
    <location>
        <begin position="377"/>
        <end position="432"/>
    </location>
</feature>
<dbReference type="InterPro" id="IPR008991">
    <property type="entry name" value="Translation_prot_SH3-like_sf"/>
</dbReference>
<keyword evidence="4" id="KW-0496">Mitochondrion</keyword>
<dbReference type="PANTHER" id="PTHR13691:SF5">
    <property type="entry name" value="LARGE RIBOSOMAL SUBUNIT PROTEIN UL2M"/>
    <property type="match status" value="1"/>
</dbReference>
<feature type="compositionally biased region" description="Basic residues" evidence="8">
    <location>
        <begin position="423"/>
        <end position="432"/>
    </location>
</feature>
<evidence type="ECO:0000259" key="10">
    <source>
        <dbReference type="SMART" id="SM01383"/>
    </source>
</evidence>
<evidence type="ECO:0000256" key="1">
    <source>
        <dbReference type="ARBA" id="ARBA00004173"/>
    </source>
</evidence>
<dbReference type="GO" id="GO:0003735">
    <property type="term" value="F:structural constituent of ribosome"/>
    <property type="evidence" value="ECO:0007669"/>
    <property type="project" value="InterPro"/>
</dbReference>
<proteinExistence type="inferred from homology"/>
<dbReference type="EMBL" id="VDEP01000305">
    <property type="protein sequence ID" value="KAA1109189.1"/>
    <property type="molecule type" value="Genomic_DNA"/>
</dbReference>
<feature type="domain" description="Large ribosomal subunit protein uL2 C-terminal" evidence="9">
    <location>
        <begin position="227"/>
        <end position="403"/>
    </location>
</feature>
<reference evidence="13 14" key="1">
    <citation type="submission" date="2019-05" db="EMBL/GenBank/DDBJ databases">
        <title>Emergence of the Ug99 lineage of the wheat stem rust pathogen through somatic hybridization.</title>
        <authorList>
            <person name="Li F."/>
            <person name="Upadhyaya N.M."/>
            <person name="Sperschneider J."/>
            <person name="Matny O."/>
            <person name="Nguyen-Phuc H."/>
            <person name="Mago R."/>
            <person name="Raley C."/>
            <person name="Miller M.E."/>
            <person name="Silverstein K.A.T."/>
            <person name="Henningsen E."/>
            <person name="Hirsch C.D."/>
            <person name="Visser B."/>
            <person name="Pretorius Z.A."/>
            <person name="Steffenson B.J."/>
            <person name="Schwessinger B."/>
            <person name="Dodds P.N."/>
            <person name="Figueroa M."/>
        </authorList>
    </citation>
    <scope>NUCLEOTIDE SEQUENCE [LARGE SCALE GENOMIC DNA]</scope>
    <source>
        <strain evidence="11">21-0</strain>
        <strain evidence="12 14">Ug99</strain>
    </source>
</reference>
<dbReference type="SUPFAM" id="SSF50249">
    <property type="entry name" value="Nucleic acid-binding proteins"/>
    <property type="match status" value="1"/>
</dbReference>
<dbReference type="PROSITE" id="PS00467">
    <property type="entry name" value="RIBOSOMAL_L2"/>
    <property type="match status" value="1"/>
</dbReference>
<comment type="similarity">
    <text evidence="2">Belongs to the universal ribosomal protein uL2 family.</text>
</comment>
<evidence type="ECO:0000259" key="9">
    <source>
        <dbReference type="SMART" id="SM01382"/>
    </source>
</evidence>
<dbReference type="GO" id="GO:0003723">
    <property type="term" value="F:RNA binding"/>
    <property type="evidence" value="ECO:0007669"/>
    <property type="project" value="TreeGrafter"/>
</dbReference>
<dbReference type="Pfam" id="PF03947">
    <property type="entry name" value="Ribosomal_L2_C"/>
    <property type="match status" value="2"/>
</dbReference>
<keyword evidence="13" id="KW-1185">Reference proteome</keyword>
<evidence type="ECO:0000256" key="2">
    <source>
        <dbReference type="ARBA" id="ARBA00005636"/>
    </source>
</evidence>
<dbReference type="Proteomes" id="UP000324748">
    <property type="component" value="Unassembled WGS sequence"/>
</dbReference>
<evidence type="ECO:0000313" key="11">
    <source>
        <dbReference type="EMBL" id="KAA1106136.1"/>
    </source>
</evidence>
<evidence type="ECO:0000313" key="14">
    <source>
        <dbReference type="Proteomes" id="UP000325313"/>
    </source>
</evidence>
<comment type="caution">
    <text evidence="12">The sequence shown here is derived from an EMBL/GenBank/DDBJ whole genome shotgun (WGS) entry which is preliminary data.</text>
</comment>
<dbReference type="OrthoDB" id="268576at2759"/>
<dbReference type="Gene3D" id="2.40.50.140">
    <property type="entry name" value="Nucleic acid-binding proteins"/>
    <property type="match status" value="1"/>
</dbReference>
<dbReference type="InterPro" id="IPR002171">
    <property type="entry name" value="Ribosomal_uL2"/>
</dbReference>
<evidence type="ECO:0000256" key="7">
    <source>
        <dbReference type="ARBA" id="ARBA00069872"/>
    </source>
</evidence>
<dbReference type="FunFam" id="2.40.50.140:FF:000128">
    <property type="entry name" value="50S ribosomal protein L2"/>
    <property type="match status" value="1"/>
</dbReference>
<evidence type="ECO:0000313" key="13">
    <source>
        <dbReference type="Proteomes" id="UP000324748"/>
    </source>
</evidence>
<gene>
    <name evidence="11" type="ORF">PGT21_029572</name>
    <name evidence="12" type="ORF">PGTUg99_013985</name>
</gene>
<dbReference type="PANTHER" id="PTHR13691">
    <property type="entry name" value="RIBOSOMAL PROTEIN L2"/>
    <property type="match status" value="1"/>
</dbReference>
<dbReference type="InterPro" id="IPR014722">
    <property type="entry name" value="Rib_uL2_dom2"/>
</dbReference>
<evidence type="ECO:0000256" key="3">
    <source>
        <dbReference type="ARBA" id="ARBA00022980"/>
    </source>
</evidence>
<dbReference type="FunFam" id="4.10.950.10:FF:000001">
    <property type="entry name" value="50S ribosomal protein L2"/>
    <property type="match status" value="1"/>
</dbReference>
<feature type="compositionally biased region" description="Low complexity" evidence="8">
    <location>
        <begin position="280"/>
        <end position="304"/>
    </location>
</feature>
<feature type="region of interest" description="Disordered" evidence="8">
    <location>
        <begin position="270"/>
        <end position="310"/>
    </location>
</feature>
<dbReference type="InterPro" id="IPR012340">
    <property type="entry name" value="NA-bd_OB-fold"/>
</dbReference>
<keyword evidence="3" id="KW-0689">Ribosomal protein</keyword>
<dbReference type="SUPFAM" id="SSF50104">
    <property type="entry name" value="Translation proteins SH3-like domain"/>
    <property type="match status" value="2"/>
</dbReference>
<dbReference type="Pfam" id="PF00181">
    <property type="entry name" value="Ribosomal_L2_N"/>
    <property type="match status" value="1"/>
</dbReference>
<comment type="function">
    <text evidence="6">Component of the mitochondrial ribosome (mitoribosome), a dedicated translation machinery responsible for the synthesis of mitochondrial genome-encoded proteins, including at least some of the essential transmembrane subunits of the mitochondrial respiratory chain. The mitoribosomes are attached to the mitochondrial inner membrane and translation products are cotranslationally integrated into the membrane.</text>
</comment>
<evidence type="ECO:0000313" key="12">
    <source>
        <dbReference type="EMBL" id="KAA1109189.1"/>
    </source>
</evidence>
<dbReference type="Gene3D" id="4.10.950.10">
    <property type="entry name" value="Ribosomal protein L2, domain 3"/>
    <property type="match status" value="1"/>
</dbReference>
<dbReference type="GO" id="GO:0032543">
    <property type="term" value="P:mitochondrial translation"/>
    <property type="evidence" value="ECO:0007669"/>
    <property type="project" value="TreeGrafter"/>
</dbReference>
<evidence type="ECO:0000256" key="8">
    <source>
        <dbReference type="SAM" id="MobiDB-lite"/>
    </source>
</evidence>
<accession>A0A5B0Q7Y9</accession>
<dbReference type="SMART" id="SM01383">
    <property type="entry name" value="Ribosomal_L2"/>
    <property type="match status" value="1"/>
</dbReference>
<dbReference type="InterPro" id="IPR022671">
    <property type="entry name" value="Ribosomal_uL2_CS"/>
</dbReference>
<dbReference type="InterPro" id="IPR022666">
    <property type="entry name" value="Ribosomal_uL2_RNA-bd_dom"/>
</dbReference>
<dbReference type="EMBL" id="VSWC01000040">
    <property type="protein sequence ID" value="KAA1106136.1"/>
    <property type="molecule type" value="Genomic_DNA"/>
</dbReference>
<dbReference type="InterPro" id="IPR014726">
    <property type="entry name" value="Ribosomal_uL2_dom3"/>
</dbReference>
<evidence type="ECO:0000256" key="6">
    <source>
        <dbReference type="ARBA" id="ARBA00037226"/>
    </source>
</evidence>
<name>A0A5B0Q7Y9_PUCGR</name>
<keyword evidence="5" id="KW-0687">Ribonucleoprotein</keyword>
<dbReference type="Proteomes" id="UP000325313">
    <property type="component" value="Unassembled WGS sequence"/>
</dbReference>
<protein>
    <recommendedName>
        <fullName evidence="7">Large ribosomal subunit protein uL2m</fullName>
    </recommendedName>
</protein>
<organism evidence="12 14">
    <name type="scientific">Puccinia graminis f. sp. tritici</name>
    <dbReference type="NCBI Taxonomy" id="56615"/>
    <lineage>
        <taxon>Eukaryota</taxon>
        <taxon>Fungi</taxon>
        <taxon>Dikarya</taxon>
        <taxon>Basidiomycota</taxon>
        <taxon>Pucciniomycotina</taxon>
        <taxon>Pucciniomycetes</taxon>
        <taxon>Pucciniales</taxon>
        <taxon>Pucciniaceae</taxon>
        <taxon>Puccinia</taxon>
    </lineage>
</organism>
<evidence type="ECO:0000256" key="5">
    <source>
        <dbReference type="ARBA" id="ARBA00023274"/>
    </source>
</evidence>
<dbReference type="Gene3D" id="2.30.30.30">
    <property type="match status" value="1"/>
</dbReference>
<dbReference type="GO" id="GO:0005762">
    <property type="term" value="C:mitochondrial large ribosomal subunit"/>
    <property type="evidence" value="ECO:0007669"/>
    <property type="project" value="TreeGrafter"/>
</dbReference>
<sequence>MAFLRTILGRTTTTSKLLNPLNQQQANQFSIGQQLFVWGQRKKNQVDKNFKIYKPVTPAIRHLRLPRNDHLHKGRCYLPLTLPKKKTGGRNNSGRITTRHIGGGHKQRLRMVDFHRNLSGPQLVVRIEYDPGRSAHIALIKHVQSGALSYILAPLNLRPGQIVQSFKTGIPKDLLNSSNSILDQPTPEANPTGQPSTVASQGVGELISAKEVSNSTLTLGLLRTLTIKPGNYLPIRLIPAGTTIHAISLKPDGKASLVRSAGTFAKVVSLGHHHRKTKASSKQASSVQQQQQQQQQQQSTGAQEQKTDQRDLHDLQDHQGDYAQIKLQSGEIRFVHMDACAAIGSVSNPHWQGRKLGKAGRVRWLGRRPRVRGVAMNKVDHPLGGGRGKSKSNKQPVSPAGLKAKGLRTRRPGPRGNQMVVKQRPKGKHVGK</sequence>
<dbReference type="AlphaFoldDB" id="A0A5B0Q7Y9"/>
<dbReference type="SMART" id="SM01382">
    <property type="entry name" value="Ribosomal_L2_C"/>
    <property type="match status" value="1"/>
</dbReference>
<feature type="domain" description="Large ribosomal subunit protein uL2 RNA-binding" evidence="10">
    <location>
        <begin position="89"/>
        <end position="165"/>
    </location>
</feature>
<dbReference type="InterPro" id="IPR022669">
    <property type="entry name" value="Ribosomal_uL2_C"/>
</dbReference>
<comment type="subcellular location">
    <subcellularLocation>
        <location evidence="1">Mitochondrion</location>
    </subcellularLocation>
</comment>
<evidence type="ECO:0000256" key="4">
    <source>
        <dbReference type="ARBA" id="ARBA00023128"/>
    </source>
</evidence>